<evidence type="ECO:0000313" key="6">
    <source>
        <dbReference type="Proteomes" id="UP000541558"/>
    </source>
</evidence>
<dbReference type="Pfam" id="PF14214">
    <property type="entry name" value="Helitron_like_N"/>
    <property type="match status" value="1"/>
</dbReference>
<keyword evidence="1" id="KW-0067">ATP-binding</keyword>
<evidence type="ECO:0000259" key="4">
    <source>
        <dbReference type="Pfam" id="PF20209"/>
    </source>
</evidence>
<comment type="caution">
    <text evidence="5">The sequence shown here is derived from an EMBL/GenBank/DDBJ whole genome shotgun (WGS) entry which is preliminary data.</text>
</comment>
<organism evidence="5 6">
    <name type="scientific">Ephemerocybe angulata</name>
    <dbReference type="NCBI Taxonomy" id="980116"/>
    <lineage>
        <taxon>Eukaryota</taxon>
        <taxon>Fungi</taxon>
        <taxon>Dikarya</taxon>
        <taxon>Basidiomycota</taxon>
        <taxon>Agaricomycotina</taxon>
        <taxon>Agaricomycetes</taxon>
        <taxon>Agaricomycetidae</taxon>
        <taxon>Agaricales</taxon>
        <taxon>Agaricineae</taxon>
        <taxon>Psathyrellaceae</taxon>
        <taxon>Ephemerocybe</taxon>
    </lineage>
</organism>
<evidence type="ECO:0000259" key="3">
    <source>
        <dbReference type="Pfam" id="PF14214"/>
    </source>
</evidence>
<feature type="domain" description="Helitron helicase-like" evidence="3">
    <location>
        <begin position="539"/>
        <end position="758"/>
    </location>
</feature>
<evidence type="ECO:0000313" key="5">
    <source>
        <dbReference type="EMBL" id="KAF5325769.1"/>
    </source>
</evidence>
<dbReference type="GO" id="GO:0006281">
    <property type="term" value="P:DNA repair"/>
    <property type="evidence" value="ECO:0007669"/>
    <property type="project" value="UniProtKB-KW"/>
</dbReference>
<evidence type="ECO:0000256" key="1">
    <source>
        <dbReference type="RuleBase" id="RU363044"/>
    </source>
</evidence>
<dbReference type="GO" id="GO:0043139">
    <property type="term" value="F:5'-3' DNA helicase activity"/>
    <property type="evidence" value="ECO:0007669"/>
    <property type="project" value="UniProtKB-EC"/>
</dbReference>
<feature type="domain" description="DNA helicase Pif1-like DEAD-box helicase" evidence="2">
    <location>
        <begin position="1383"/>
        <end position="1600"/>
    </location>
</feature>
<dbReference type="InterPro" id="IPR046700">
    <property type="entry name" value="DUF6570"/>
</dbReference>
<dbReference type="Gene3D" id="3.40.50.300">
    <property type="entry name" value="P-loop containing nucleotide triphosphate hydrolases"/>
    <property type="match status" value="1"/>
</dbReference>
<keyword evidence="1" id="KW-0227">DNA damage</keyword>
<gene>
    <name evidence="5" type="ORF">D9611_000667</name>
</gene>
<dbReference type="GO" id="GO:0005524">
    <property type="term" value="F:ATP binding"/>
    <property type="evidence" value="ECO:0007669"/>
    <property type="project" value="UniProtKB-KW"/>
</dbReference>
<keyword evidence="1" id="KW-0234">DNA repair</keyword>
<proteinExistence type="inferred from homology"/>
<feature type="domain" description="DUF6570" evidence="4">
    <location>
        <begin position="280"/>
        <end position="370"/>
    </location>
</feature>
<reference evidence="5 6" key="1">
    <citation type="journal article" date="2020" name="ISME J.">
        <title>Uncovering the hidden diversity of litter-decomposition mechanisms in mushroom-forming fungi.</title>
        <authorList>
            <person name="Floudas D."/>
            <person name="Bentzer J."/>
            <person name="Ahren D."/>
            <person name="Johansson T."/>
            <person name="Persson P."/>
            <person name="Tunlid A."/>
        </authorList>
    </citation>
    <scope>NUCLEOTIDE SEQUENCE [LARGE SCALE GENOMIC DNA]</scope>
    <source>
        <strain evidence="5 6">CBS 175.51</strain>
    </source>
</reference>
<dbReference type="OrthoDB" id="432234at2759"/>
<keyword evidence="1" id="KW-0378">Hydrolase</keyword>
<dbReference type="PANTHER" id="PTHR47642">
    <property type="entry name" value="ATP-DEPENDENT DNA HELICASE"/>
    <property type="match status" value="1"/>
</dbReference>
<sequence length="1914" mass="213883">MSDITSVNSNLCYFRLTGIDTPYGTPVLEVASLRRLNTYLDVIDVTTNMSILGGHISNPTTLVIFADLKEFIRGFRFLQIKHLKIFAEIHKCVAYNRTKSQLTLDLSNHDCATTCPPVYIVLRYRARPRARIDQPFVQRKIQLPKPTLPTPPVITDNLSTAGLRETVERTTDTAHLTVMTDEDKQSVIKEWREHLSVENMKQSPCAICSRLLSASALRWIDPDSFDLALLRNEHIPSHLLPDDYNLVAYGGALLCADGLRSRLTKDDMKVCDPCLSDLRQGRMPKFSLANFLYYGRSRLPPEAATAFSESTCFERALVARARCNSLCARIPVSNTPEPGEERSSTVFWKVKKAIKGNVIVSPLDTTIRKLNPVLVRRTRVEQMLHFLLANNPYYRTVDGFKGFSADNLNSLFKDNDYGSPVQFGFLPTNPALSAANAGFTECNIATAEGREVEGILMENVGYTVSDETPVNYREMKYRAVNRCLSGKPFMTSRTGNRMVPDFDNPFLLSWLFPHLDPWGIGGFHHPLRQRTLTLEDQLRHLLQISDRAFQSDPEFAFVFYNIMRKKNVSTSLAFTVPVASYDNIIRDIMALDKDEVIALGQKYKQSPTYICFTETEKKISKVLASVGPVARRVPGSVGYKLSRRNEIRALINFRGAPTLFVTLTPSDLHSPIVSILAGRDVPSNEELESWTDETYQRALTAAKNPAACAKFFDIIVKSYVDIILRFGRVKPGLYGHCDAYYGVVEAQGRGTLHCHMLLWLRGHPAPSVLKDIILSGCIDYETKLKIWLDAIVQSGYLEPTATAAAEEARMQDARKDVGIMELHPGLNHIPELERLSANAFKYHFSKHVNRLLTAFNIHEHNATCWKYLKRGEKKTDNNCRLGMDGKVRLGTTIDRATGDVSTSRNHRMMSSFSDLCTALLQCNYNIKFAGSGDAANAFIHYATDYTAKPLLTMHAGLAALSYAMSKVADKQATAEATQRPSTLKAFTTVVNSMLGQQELSQQQVMSYFVGNGDIYTNEQFIFVNWARIVSEVEKAWSKLDGRSIADADSTTISLVPTRGNITVSDTLLDYIYRSDEAAYESMCLYHFVSSVKKKAMHVDANGIAIKGRAQSFFLEDHPQHHSQATAMRSKYVIPVLLGPRLPLCKTGGGDNEQWSRYVLVLFKPWRTPECLKQKSQSWDEAYASYCDEIEPRWKNIIDNMGTLAASREAAKEQKETRGTNIFLGEMVENIFGPSGDCYELNAFNNLENSKGHVEKEGTDLVGLKSILGDTQIKIFDSCYPTGDETLESDDQAVQMDGALSETVQIHRQHMSHLKKALLATRLQTSEAKETKTITERDIPPQVLIASLTGEDHPFGISTQQSDICEASMACVSEVVNEFSLDSNPEQHRAFRIISDHITMGGKQLLIYVGGSGGTGKSHVIKAIVALFTRLGRRSELLLGAPTGIAAVLIGGSTLHSLALINPSGNSSSNHKLQEVWRGVKYLVIDEISMVGARFLATFAKRVALGKGEHKEVSDTLFGGVNVIFTGDFCQLTPPKQQSLFSYRVAQPSFEQGSSNNGIEEMSGTYMWQKVDVVVKLLKNQRQATDSTFATVLSHIAMGTCRMAEKAGLKPGNLTIYEYLLSRELSRVKSSNPQSLQDFWDAPIIVGSKILRDRINARLIPYHAKRHHSEVHLYCSSDRILGDEVHEGLKGELWRLPSRKTSDMLGKLPLFIGMKVMVTDNIALGHGIVNGMEGAVTDIVYRCDARKRRIAEVVYIEIPNCGLRIPGLEPDVVPILPKSVTVPYNVCGASTTRASSFRRSQVPLVPSYAYTDYKSQGRSLSRAIIDLVTARGQGVYVMLSRVKTLDGLLILRWFTPTKIYQKMSPELKTELERLHQINEDTKAKLELWDQQQALSQLEQQIPMSLDRTNNPIFQT</sequence>
<comment type="cofactor">
    <cofactor evidence="1">
        <name>Mg(2+)</name>
        <dbReference type="ChEBI" id="CHEBI:18420"/>
    </cofactor>
</comment>
<dbReference type="InterPro" id="IPR027417">
    <property type="entry name" value="P-loop_NTPase"/>
</dbReference>
<dbReference type="Proteomes" id="UP000541558">
    <property type="component" value="Unassembled WGS sequence"/>
</dbReference>
<protein>
    <recommendedName>
        <fullName evidence="1">ATP-dependent DNA helicase</fullName>
        <ecNumber evidence="1">5.6.2.3</ecNumber>
    </recommendedName>
</protein>
<dbReference type="GO" id="GO:0000723">
    <property type="term" value="P:telomere maintenance"/>
    <property type="evidence" value="ECO:0007669"/>
    <property type="project" value="InterPro"/>
</dbReference>
<dbReference type="InterPro" id="IPR025476">
    <property type="entry name" value="Helitron_helicase-like"/>
</dbReference>
<keyword evidence="1" id="KW-0547">Nucleotide-binding</keyword>
<evidence type="ECO:0000259" key="2">
    <source>
        <dbReference type="Pfam" id="PF05970"/>
    </source>
</evidence>
<dbReference type="EMBL" id="JAACJK010000163">
    <property type="protein sequence ID" value="KAF5325769.1"/>
    <property type="molecule type" value="Genomic_DNA"/>
</dbReference>
<comment type="similarity">
    <text evidence="1">Belongs to the helicase family.</text>
</comment>
<dbReference type="GO" id="GO:0006310">
    <property type="term" value="P:DNA recombination"/>
    <property type="evidence" value="ECO:0007669"/>
    <property type="project" value="UniProtKB-KW"/>
</dbReference>
<accession>A0A8H5F6Q7</accession>
<name>A0A8H5F6Q7_9AGAR</name>
<dbReference type="InterPro" id="IPR010285">
    <property type="entry name" value="DNA_helicase_pif1-like_DEAD"/>
</dbReference>
<dbReference type="EC" id="5.6.2.3" evidence="1"/>
<keyword evidence="1" id="KW-0347">Helicase</keyword>
<comment type="catalytic activity">
    <reaction evidence="1">
        <text>ATP + H2O = ADP + phosphate + H(+)</text>
        <dbReference type="Rhea" id="RHEA:13065"/>
        <dbReference type="ChEBI" id="CHEBI:15377"/>
        <dbReference type="ChEBI" id="CHEBI:15378"/>
        <dbReference type="ChEBI" id="CHEBI:30616"/>
        <dbReference type="ChEBI" id="CHEBI:43474"/>
        <dbReference type="ChEBI" id="CHEBI:456216"/>
        <dbReference type="EC" id="5.6.2.3"/>
    </reaction>
</comment>
<dbReference type="SUPFAM" id="SSF52540">
    <property type="entry name" value="P-loop containing nucleoside triphosphate hydrolases"/>
    <property type="match status" value="2"/>
</dbReference>
<dbReference type="InterPro" id="IPR051055">
    <property type="entry name" value="PIF1_helicase"/>
</dbReference>
<dbReference type="Pfam" id="PF20209">
    <property type="entry name" value="DUF6570"/>
    <property type="match status" value="1"/>
</dbReference>
<keyword evidence="6" id="KW-1185">Reference proteome</keyword>
<keyword evidence="1" id="KW-0233">DNA recombination</keyword>
<dbReference type="GO" id="GO:0016787">
    <property type="term" value="F:hydrolase activity"/>
    <property type="evidence" value="ECO:0007669"/>
    <property type="project" value="UniProtKB-KW"/>
</dbReference>
<dbReference type="Pfam" id="PF05970">
    <property type="entry name" value="PIF1"/>
    <property type="match status" value="1"/>
</dbReference>